<dbReference type="SUPFAM" id="SSF56935">
    <property type="entry name" value="Porins"/>
    <property type="match status" value="1"/>
</dbReference>
<reference evidence="1" key="1">
    <citation type="submission" date="2020-07" db="EMBL/GenBank/DDBJ databases">
        <title>Huge and variable diversity of episymbiotic CPR bacteria and DPANN archaea in groundwater ecosystems.</title>
        <authorList>
            <person name="He C.Y."/>
            <person name="Keren R."/>
            <person name="Whittaker M."/>
            <person name="Farag I.F."/>
            <person name="Doudna J."/>
            <person name="Cate J.H.D."/>
            <person name="Banfield J.F."/>
        </authorList>
    </citation>
    <scope>NUCLEOTIDE SEQUENCE</scope>
    <source>
        <strain evidence="1">NC_groundwater_1482_Ag_S-0.65um_47_24</strain>
    </source>
</reference>
<evidence type="ECO:0000313" key="1">
    <source>
        <dbReference type="EMBL" id="MBI4595177.1"/>
    </source>
</evidence>
<sequence>MMRRIGLLIFLGLLATLLIFPAVRAEEKKTDGQMPSLTGNIEGGFRLVDVDGSRNKFREHYNLDTGPRLLNLSLNGNYRSSRILDDFRLQANGVGGDPYQNYSLLVNKDRLYTFEASFKKSDYFYNTITYPVSRPDGNQTSFEEAHAFGTSRENTDFKLTIKPENLFKLTLGYSRMEKEGTTFLTALTTAVPPDVTLITTPVDEIDDFYFASAEFSLSIFDFYFEQDYRKSDNKLNFLSDPTANAAVELHESQTVKESLQTLRQPISRAKVHTLLFDKLDLSTNLVYSNSDFDVDINRPKDQFQAVRPPTTGEGSLNKKIWIWDMEASYSLLNSLTVHGIGQISELKQNGNITFTGSSRDTTEDGTVINKIFSHTVGAELEYVPLKDLSLNGGIKRQFRKLDFTRISQFNPPPPIENPVILQSGDTIYTLGFFWKPLTSLDFMGRVLIGEFNNPYTNISSTDTENIKFRVRYRPLRTLAFSATHAERNTENTTTFFKSNFKSDGISIGYQPVAKLDLNVGYTLQEGKSFSFFSSADAACFAFNPDAVNLCGGVNGAFVAEYQARSNILSADALYAITKKIKVGLDVRNIESSGTISFHFSDLGVFLGYLWPYNLETKLKYQWITYDEVVLNANDYVASVVTLSLGLNF</sequence>
<name>A0A933GJU3_UNCTE</name>
<comment type="caution">
    <text evidence="1">The sequence shown here is derived from an EMBL/GenBank/DDBJ whole genome shotgun (WGS) entry which is preliminary data.</text>
</comment>
<dbReference type="EMBL" id="JACQWF010000106">
    <property type="protein sequence ID" value="MBI4595177.1"/>
    <property type="molecule type" value="Genomic_DNA"/>
</dbReference>
<gene>
    <name evidence="1" type="ORF">HY730_02235</name>
</gene>
<accession>A0A933GJU3</accession>
<protein>
    <submittedName>
        <fullName evidence="1">Uncharacterized protein</fullName>
    </submittedName>
</protein>
<proteinExistence type="predicted"/>
<dbReference type="AlphaFoldDB" id="A0A933GJU3"/>
<evidence type="ECO:0000313" key="2">
    <source>
        <dbReference type="Proteomes" id="UP000772181"/>
    </source>
</evidence>
<dbReference type="Proteomes" id="UP000772181">
    <property type="component" value="Unassembled WGS sequence"/>
</dbReference>
<organism evidence="1 2">
    <name type="scientific">Tectimicrobiota bacterium</name>
    <dbReference type="NCBI Taxonomy" id="2528274"/>
    <lineage>
        <taxon>Bacteria</taxon>
        <taxon>Pseudomonadati</taxon>
        <taxon>Nitrospinota/Tectimicrobiota group</taxon>
        <taxon>Candidatus Tectimicrobiota</taxon>
    </lineage>
</organism>